<evidence type="ECO:0000313" key="2">
    <source>
        <dbReference type="Proteomes" id="UP000664521"/>
    </source>
</evidence>
<dbReference type="Proteomes" id="UP000664521">
    <property type="component" value="Unassembled WGS sequence"/>
</dbReference>
<protein>
    <submittedName>
        <fullName evidence="1">Uncharacterized protein</fullName>
    </submittedName>
</protein>
<dbReference type="EMBL" id="CAJPDS010000059">
    <property type="protein sequence ID" value="CAF9931375.1"/>
    <property type="molecule type" value="Genomic_DNA"/>
</dbReference>
<dbReference type="OrthoDB" id="5429780at2759"/>
<dbReference type="AlphaFoldDB" id="A0A8H3IS92"/>
<gene>
    <name evidence="1" type="ORF">HETSPECPRED_007851</name>
</gene>
<accession>A0A8H3IS92</accession>
<reference evidence="1" key="1">
    <citation type="submission" date="2021-03" db="EMBL/GenBank/DDBJ databases">
        <authorList>
            <person name="Tagirdzhanova G."/>
        </authorList>
    </citation>
    <scope>NUCLEOTIDE SEQUENCE</scope>
</reference>
<organism evidence="1 2">
    <name type="scientific">Heterodermia speciosa</name>
    <dbReference type="NCBI Taxonomy" id="116794"/>
    <lineage>
        <taxon>Eukaryota</taxon>
        <taxon>Fungi</taxon>
        <taxon>Dikarya</taxon>
        <taxon>Ascomycota</taxon>
        <taxon>Pezizomycotina</taxon>
        <taxon>Lecanoromycetes</taxon>
        <taxon>OSLEUM clade</taxon>
        <taxon>Lecanoromycetidae</taxon>
        <taxon>Caliciales</taxon>
        <taxon>Physciaceae</taxon>
        <taxon>Heterodermia</taxon>
    </lineage>
</organism>
<evidence type="ECO:0000313" key="1">
    <source>
        <dbReference type="EMBL" id="CAF9931375.1"/>
    </source>
</evidence>
<sequence length="369" mass="41899">MSSPDESLQDTVLAPLDAANLEALGLVSSVRGGKRKVSSSIWSLDSTATTPFTSSSSDEQTIEIPEVMRSKETFLFLGLTEDLATTLWERWLDISPDDRGPDGPISFLSLAETIITGHDEDVWCVNEPWINFITSLGFSNELAEAICDPQYDGIRFTGSAKFWLLDTLQLRWRSLEDLQDMSRVSYTPSPAQSEMDRMQARWPSDFHGILSPGPVYYLTLQKAVAQKYAAFARRRSNSSATSVIRLEIADSILQKYKPVRIEHDSSDMWQIIIWHSRSGRRRIPEPYSHLDNVPVLIGPVCRADDSAMEKLGSWTEVTDRHILMVEEEVWNEKEKVYESRNRRGIQYAFNGPDIQLDLEANCKMELRPC</sequence>
<comment type="caution">
    <text evidence="1">The sequence shown here is derived from an EMBL/GenBank/DDBJ whole genome shotgun (WGS) entry which is preliminary data.</text>
</comment>
<proteinExistence type="predicted"/>
<name>A0A8H3IS92_9LECA</name>
<keyword evidence="2" id="KW-1185">Reference proteome</keyword>